<feature type="domain" description="Metallo-beta-lactamase" evidence="3">
    <location>
        <begin position="105"/>
        <end position="341"/>
    </location>
</feature>
<dbReference type="PANTHER" id="PTHR15032:SF4">
    <property type="entry name" value="N-ACYL-PHOSPHATIDYLETHANOLAMINE-HYDROLYZING PHOSPHOLIPASE D"/>
    <property type="match status" value="1"/>
</dbReference>
<dbReference type="Pfam" id="PF12706">
    <property type="entry name" value="Lactamase_B_2"/>
    <property type="match status" value="1"/>
</dbReference>
<dbReference type="EMBL" id="KE148156">
    <property type="protein sequence ID" value="EPE05517.1"/>
    <property type="molecule type" value="Genomic_DNA"/>
</dbReference>
<dbReference type="OMA" id="EPPERWR"/>
<evidence type="ECO:0000313" key="5">
    <source>
        <dbReference type="Proteomes" id="UP000016923"/>
    </source>
</evidence>
<dbReference type="PANTHER" id="PTHR15032">
    <property type="entry name" value="N-ACYL-PHOSPHATIDYLETHANOLAMINE-HYDROLYZING PHOSPHOLIPASE D"/>
    <property type="match status" value="1"/>
</dbReference>
<evidence type="ECO:0000259" key="3">
    <source>
        <dbReference type="Pfam" id="PF12706"/>
    </source>
</evidence>
<feature type="binding site" evidence="1">
    <location>
        <position position="318"/>
    </location>
    <ligand>
        <name>an N-acyl-1,2-diacyl-sn-glycero-3-phosphoethanolamine</name>
        <dbReference type="ChEBI" id="CHEBI:62537"/>
    </ligand>
</feature>
<proteinExistence type="predicted"/>
<organism evidence="4 5">
    <name type="scientific">Ophiostoma piceae (strain UAMH 11346)</name>
    <name type="common">Sap stain fungus</name>
    <dbReference type="NCBI Taxonomy" id="1262450"/>
    <lineage>
        <taxon>Eukaryota</taxon>
        <taxon>Fungi</taxon>
        <taxon>Dikarya</taxon>
        <taxon>Ascomycota</taxon>
        <taxon>Pezizomycotina</taxon>
        <taxon>Sordariomycetes</taxon>
        <taxon>Sordariomycetidae</taxon>
        <taxon>Ophiostomatales</taxon>
        <taxon>Ophiostomataceae</taxon>
        <taxon>Ophiostoma</taxon>
    </lineage>
</organism>
<dbReference type="Gene3D" id="3.60.15.10">
    <property type="entry name" value="Ribonuclease Z/Hydroxyacylglutathione hydrolase-like"/>
    <property type="match status" value="1"/>
</dbReference>
<accession>S3BY91</accession>
<dbReference type="GO" id="GO:0070292">
    <property type="term" value="P:N-acylphosphatidylethanolamine metabolic process"/>
    <property type="evidence" value="ECO:0007669"/>
    <property type="project" value="TreeGrafter"/>
</dbReference>
<name>S3BY91_OPHP1</name>
<dbReference type="eggNOG" id="KOG3798">
    <property type="taxonomic scope" value="Eukaryota"/>
</dbReference>
<feature type="binding site" evidence="1">
    <location>
        <position position="150"/>
    </location>
    <ligand>
        <name>an N-acyl-1,2-diacyl-sn-glycero-3-phosphoethanolamine</name>
        <dbReference type="ChEBI" id="CHEBI:62537"/>
    </ligand>
</feature>
<dbReference type="GO" id="GO:0005737">
    <property type="term" value="C:cytoplasm"/>
    <property type="evidence" value="ECO:0007669"/>
    <property type="project" value="TreeGrafter"/>
</dbReference>
<dbReference type="GO" id="GO:0070291">
    <property type="term" value="P:N-acylethanolamine metabolic process"/>
    <property type="evidence" value="ECO:0007669"/>
    <property type="project" value="TreeGrafter"/>
</dbReference>
<dbReference type="STRING" id="1262450.S3BY91"/>
<dbReference type="VEuPathDB" id="FungiDB:F503_02256"/>
<dbReference type="InterPro" id="IPR024884">
    <property type="entry name" value="NAPE-PLD"/>
</dbReference>
<dbReference type="SUPFAM" id="SSF56281">
    <property type="entry name" value="Metallo-hydrolase/oxidoreductase"/>
    <property type="match status" value="1"/>
</dbReference>
<dbReference type="Proteomes" id="UP000016923">
    <property type="component" value="Unassembled WGS sequence"/>
</dbReference>
<dbReference type="HOGENOM" id="CLU_020884_2_0_1"/>
<dbReference type="AlphaFoldDB" id="S3BY91"/>
<reference evidence="4 5" key="1">
    <citation type="journal article" date="2013" name="BMC Genomics">
        <title>The genome and transcriptome of the pine saprophyte Ophiostoma piceae, and a comparison with the bark beetle-associated pine pathogen Grosmannia clavigera.</title>
        <authorList>
            <person name="Haridas S."/>
            <person name="Wang Y."/>
            <person name="Lim L."/>
            <person name="Massoumi Alamouti S."/>
            <person name="Jackman S."/>
            <person name="Docking R."/>
            <person name="Robertson G."/>
            <person name="Birol I."/>
            <person name="Bohlmann J."/>
            <person name="Breuil C."/>
        </authorList>
    </citation>
    <scope>NUCLEOTIDE SEQUENCE [LARGE SCALE GENOMIC DNA]</scope>
    <source>
        <strain evidence="4 5">UAMH 11346</strain>
    </source>
</reference>
<dbReference type="GO" id="GO:0070290">
    <property type="term" value="F:N-acylphosphatidylethanolamine-specific phospholipase D activity"/>
    <property type="evidence" value="ECO:0007669"/>
    <property type="project" value="InterPro"/>
</dbReference>
<sequence length="389" mass="42628">MVSFTVTRVPRESSVPPDHWIGNPPTHFQNPWPSAGHKLSLPHVLNTRFGKKRNFVPVPQDRKGLVDVQTPDWGAGRAGVKATWLGHASFLIEMLAETTSSRGMRFLMDPVFAEKMGPARLVGPARFTPTPCSLEGLPLVDAICISHNHYDHLDVDVIRRLAGSTSDKDKARRAAAGMLSPVHIFCGLGSKAWFTGCGVGADQITEMDWWHEVDIALGESTARLACTPSQHGSRRGPFDQDQMLWCSFVLRTSSQALFFAGDTGYRAVSEADIAAKRPEEKLAHCPAFSEIGQRYGPFSLALLPIGCYSPRTFMSGIHCSPEDAVDIHFDIGSKLSVGMHYGTVRGGISAHYEDVLEPPERWRAAGEKRGLVWGKDFCTCSVGETVVVE</sequence>
<evidence type="ECO:0000256" key="1">
    <source>
        <dbReference type="PIRSR" id="PIRSR038896-50"/>
    </source>
</evidence>
<evidence type="ECO:0000256" key="2">
    <source>
        <dbReference type="SAM" id="MobiDB-lite"/>
    </source>
</evidence>
<dbReference type="InterPro" id="IPR036866">
    <property type="entry name" value="RibonucZ/Hydroxyglut_hydro"/>
</dbReference>
<dbReference type="InterPro" id="IPR001279">
    <property type="entry name" value="Metallo-B-lactamas"/>
</dbReference>
<gene>
    <name evidence="4" type="ORF">F503_02256</name>
</gene>
<dbReference type="GO" id="GO:0008270">
    <property type="term" value="F:zinc ion binding"/>
    <property type="evidence" value="ECO:0007669"/>
    <property type="project" value="InterPro"/>
</dbReference>
<dbReference type="OrthoDB" id="332863at2759"/>
<feature type="region of interest" description="Disordered" evidence="2">
    <location>
        <begin position="1"/>
        <end position="24"/>
    </location>
</feature>
<protein>
    <submittedName>
        <fullName evidence="4">N-acyl-phosphatidylethanolamine-hydrolyzing phospholipase d</fullName>
    </submittedName>
</protein>
<keyword evidence="5" id="KW-1185">Reference proteome</keyword>
<evidence type="ECO:0000313" key="4">
    <source>
        <dbReference type="EMBL" id="EPE05517.1"/>
    </source>
</evidence>
<dbReference type="PIRSF" id="PIRSF038896">
    <property type="entry name" value="NAPE-PLD"/>
    <property type="match status" value="1"/>
</dbReference>